<dbReference type="Proteomes" id="UP000638981">
    <property type="component" value="Unassembled WGS sequence"/>
</dbReference>
<comment type="caution">
    <text evidence="3">The sequence shown here is derived from an EMBL/GenBank/DDBJ whole genome shotgun (WGS) entry which is preliminary data.</text>
</comment>
<dbReference type="RefSeq" id="WP_189409651.1">
    <property type="nucleotide sequence ID" value="NZ_BMYJ01000001.1"/>
</dbReference>
<protein>
    <recommendedName>
        <fullName evidence="2">Cell wall hydrolase SleB domain-containing protein</fullName>
    </recommendedName>
</protein>
<gene>
    <name evidence="3" type="ORF">GCM10007315_02540</name>
</gene>
<dbReference type="GO" id="GO:0016787">
    <property type="term" value="F:hydrolase activity"/>
    <property type="evidence" value="ECO:0007669"/>
    <property type="project" value="InterPro"/>
</dbReference>
<reference evidence="3" key="1">
    <citation type="journal article" date="2014" name="Int. J. Syst. Evol. Microbiol.">
        <title>Complete genome sequence of Corynebacterium casei LMG S-19264T (=DSM 44701T), isolated from a smear-ripened cheese.</title>
        <authorList>
            <consortium name="US DOE Joint Genome Institute (JGI-PGF)"/>
            <person name="Walter F."/>
            <person name="Albersmeier A."/>
            <person name="Kalinowski J."/>
            <person name="Ruckert C."/>
        </authorList>
    </citation>
    <scope>NUCLEOTIDE SEQUENCE</scope>
    <source>
        <strain evidence="3">KCTC 23310</strain>
    </source>
</reference>
<dbReference type="EMBL" id="BMYJ01000001">
    <property type="protein sequence ID" value="GHC44777.1"/>
    <property type="molecule type" value="Genomic_DNA"/>
</dbReference>
<evidence type="ECO:0000256" key="1">
    <source>
        <dbReference type="SAM" id="SignalP"/>
    </source>
</evidence>
<dbReference type="InterPro" id="IPR011105">
    <property type="entry name" value="Cell_wall_hydrolase_SleB"/>
</dbReference>
<dbReference type="Gene3D" id="1.10.10.2520">
    <property type="entry name" value="Cell wall hydrolase SleB, domain 1"/>
    <property type="match status" value="1"/>
</dbReference>
<organism evidence="3 4">
    <name type="scientific">Neogemmobacter tilapiae</name>
    <dbReference type="NCBI Taxonomy" id="875041"/>
    <lineage>
        <taxon>Bacteria</taxon>
        <taxon>Pseudomonadati</taxon>
        <taxon>Pseudomonadota</taxon>
        <taxon>Alphaproteobacteria</taxon>
        <taxon>Rhodobacterales</taxon>
        <taxon>Paracoccaceae</taxon>
        <taxon>Neogemmobacter</taxon>
    </lineage>
</organism>
<sequence>MILKSVRATAGAMALVAAAGFFSAAGASKAPAEWLDSAQQKVALLADAAGDMVAPLVWKAAEQNLRYDEAWVNSLPKAEGDEEWQCLTQALYFESRGEEIEGQFAVAEVILNRRDSALYPRTVCGVVHQGGRGACQFSFACDGRVKMREKDAALQAGRIARLMLDGAERRLTDGATHFHTKRVRPGWSKRFPKTAQIGAHLFYRQPGA</sequence>
<proteinExistence type="predicted"/>
<name>A0A918TEI5_9RHOB</name>
<feature type="signal peptide" evidence="1">
    <location>
        <begin position="1"/>
        <end position="24"/>
    </location>
</feature>
<dbReference type="AlphaFoldDB" id="A0A918TEI5"/>
<keyword evidence="4" id="KW-1185">Reference proteome</keyword>
<evidence type="ECO:0000313" key="4">
    <source>
        <dbReference type="Proteomes" id="UP000638981"/>
    </source>
</evidence>
<keyword evidence="1" id="KW-0732">Signal</keyword>
<feature type="domain" description="Cell wall hydrolase SleB" evidence="2">
    <location>
        <begin position="97"/>
        <end position="203"/>
    </location>
</feature>
<evidence type="ECO:0000259" key="2">
    <source>
        <dbReference type="Pfam" id="PF07486"/>
    </source>
</evidence>
<reference evidence="3" key="2">
    <citation type="submission" date="2020-09" db="EMBL/GenBank/DDBJ databases">
        <authorList>
            <person name="Sun Q."/>
            <person name="Kim S."/>
        </authorList>
    </citation>
    <scope>NUCLEOTIDE SEQUENCE</scope>
    <source>
        <strain evidence="3">KCTC 23310</strain>
    </source>
</reference>
<dbReference type="InterPro" id="IPR042047">
    <property type="entry name" value="SleB_dom1"/>
</dbReference>
<feature type="chain" id="PRO_5038115401" description="Cell wall hydrolase SleB domain-containing protein" evidence="1">
    <location>
        <begin position="25"/>
        <end position="208"/>
    </location>
</feature>
<dbReference type="Pfam" id="PF07486">
    <property type="entry name" value="Hydrolase_2"/>
    <property type="match status" value="1"/>
</dbReference>
<evidence type="ECO:0000313" key="3">
    <source>
        <dbReference type="EMBL" id="GHC44777.1"/>
    </source>
</evidence>
<accession>A0A918TEI5</accession>